<dbReference type="InterPro" id="IPR025990">
    <property type="entry name" value="zinc_ribbon_bacterial"/>
</dbReference>
<dbReference type="RefSeq" id="WP_230774310.1">
    <property type="nucleotide sequence ID" value="NZ_CP141221.1"/>
</dbReference>
<dbReference type="EMBL" id="JASZZN010000010">
    <property type="protein sequence ID" value="MDM4016866.1"/>
    <property type="molecule type" value="Genomic_DNA"/>
</dbReference>
<dbReference type="Pfam" id="PF14255">
    <property type="entry name" value="Zn_ribbon_21"/>
    <property type="match status" value="1"/>
</dbReference>
<dbReference type="Proteomes" id="UP001239462">
    <property type="component" value="Unassembled WGS sequence"/>
</dbReference>
<accession>A0ABT7PK32</accession>
<gene>
    <name evidence="1" type="ORF">QTN89_15575</name>
</gene>
<proteinExistence type="predicted"/>
<organism evidence="1 2">
    <name type="scientific">Roseiconus lacunae</name>
    <dbReference type="NCBI Taxonomy" id="2605694"/>
    <lineage>
        <taxon>Bacteria</taxon>
        <taxon>Pseudomonadati</taxon>
        <taxon>Planctomycetota</taxon>
        <taxon>Planctomycetia</taxon>
        <taxon>Pirellulales</taxon>
        <taxon>Pirellulaceae</taxon>
        <taxon>Roseiconus</taxon>
    </lineage>
</organism>
<evidence type="ECO:0000313" key="1">
    <source>
        <dbReference type="EMBL" id="MDM4016866.1"/>
    </source>
</evidence>
<evidence type="ECO:0000313" key="2">
    <source>
        <dbReference type="Proteomes" id="UP001239462"/>
    </source>
</evidence>
<reference evidence="1 2" key="1">
    <citation type="submission" date="2023-06" db="EMBL/GenBank/DDBJ databases">
        <title>Roseiconus lacunae JC819 isolated from Gulf of Mannar region, Tamil Nadu.</title>
        <authorList>
            <person name="Pk S."/>
            <person name="Ch S."/>
            <person name="Ch V.R."/>
        </authorList>
    </citation>
    <scope>NUCLEOTIDE SEQUENCE [LARGE SCALE GENOMIC DNA]</scope>
    <source>
        <strain evidence="1 2">JC819</strain>
    </source>
</reference>
<sequence length="72" mass="7964">MDESPLPETFDGEGSYICENCGEEIVIPLDPIEGGSQNYVEDCPVCCTPMVIHVNFEGAHAIVWAESEQDRF</sequence>
<comment type="caution">
    <text evidence="1">The sequence shown here is derived from an EMBL/GenBank/DDBJ whole genome shotgun (WGS) entry which is preliminary data.</text>
</comment>
<protein>
    <submittedName>
        <fullName evidence="1">CPXCG motif-containing cysteine-rich protein</fullName>
    </submittedName>
</protein>
<keyword evidence="2" id="KW-1185">Reference proteome</keyword>
<name>A0ABT7PK32_9BACT</name>